<evidence type="ECO:0000259" key="1">
    <source>
        <dbReference type="Pfam" id="PF13546"/>
    </source>
</evidence>
<organism evidence="2 3">
    <name type="scientific">Limnoglobus roseus</name>
    <dbReference type="NCBI Taxonomy" id="2598579"/>
    <lineage>
        <taxon>Bacteria</taxon>
        <taxon>Pseudomonadati</taxon>
        <taxon>Planctomycetota</taxon>
        <taxon>Planctomycetia</taxon>
        <taxon>Gemmatales</taxon>
        <taxon>Gemmataceae</taxon>
        <taxon>Limnoglobus</taxon>
    </lineage>
</organism>
<dbReference type="Pfam" id="PF13546">
    <property type="entry name" value="DDE_5"/>
    <property type="match status" value="1"/>
</dbReference>
<protein>
    <submittedName>
        <fullName evidence="2">Transposase</fullName>
    </submittedName>
</protein>
<evidence type="ECO:0000313" key="2">
    <source>
        <dbReference type="EMBL" id="QEL17406.1"/>
    </source>
</evidence>
<dbReference type="InterPro" id="IPR038721">
    <property type="entry name" value="IS701-like_DDE_dom"/>
</dbReference>
<keyword evidence="3" id="KW-1185">Reference proteome</keyword>
<name>A0A5C1AHD3_9BACT</name>
<reference evidence="3" key="1">
    <citation type="submission" date="2019-08" db="EMBL/GenBank/DDBJ databases">
        <title>Limnoglobus roseus gen. nov., sp. nov., a novel freshwater planctomycete with a giant genome from the family Gemmataceae.</title>
        <authorList>
            <person name="Kulichevskaya I.S."/>
            <person name="Naumoff D.G."/>
            <person name="Miroshnikov K."/>
            <person name="Ivanova A."/>
            <person name="Philippov D.A."/>
            <person name="Hakobyan A."/>
            <person name="Rijpstra I.C."/>
            <person name="Sinninghe Damste J.S."/>
            <person name="Liesack W."/>
            <person name="Dedysh S.N."/>
        </authorList>
    </citation>
    <scope>NUCLEOTIDE SEQUENCE [LARGE SCALE GENOMIC DNA]</scope>
    <source>
        <strain evidence="3">PX52</strain>
    </source>
</reference>
<feature type="domain" description="Transposase IS701-like DDE" evidence="1">
    <location>
        <begin position="55"/>
        <end position="266"/>
    </location>
</feature>
<accession>A0A5C1AHD3</accession>
<dbReference type="AlphaFoldDB" id="A0A5C1AHD3"/>
<dbReference type="Proteomes" id="UP000324974">
    <property type="component" value="Chromosome"/>
</dbReference>
<dbReference type="KEGG" id="lrs:PX52LOC_04395"/>
<dbReference type="EMBL" id="CP042425">
    <property type="protein sequence ID" value="QEL17406.1"/>
    <property type="molecule type" value="Genomic_DNA"/>
</dbReference>
<gene>
    <name evidence="2" type="ORF">PX52LOC_04395</name>
</gene>
<sequence length="272" mass="30602">MIGGGFCGQLIGCGLTIRMPGTDVMNDATQLVQLWKQLLLPFAFVLTQPGFTRFAQWVTGTVLGCEEHTITQILTSIGMEDRWRVVEHFAEYGAFRRDAIEQQTRQVIETEVSPRFHGYRVVALDDTKCHRTSPHVWGVCTFHEPAGRSPNRASTVRAHNWVVAGDLVPGTPWTFLPHTSRLYFRKTQLPEGEMFTTKTELAAAILRQADADSPVPILGVFDGAYANKTVIGPCLDTKNGRRIDVVTRLRFDAQLYRPLDSTEVPQVWWSRS</sequence>
<proteinExistence type="predicted"/>
<evidence type="ECO:0000313" key="3">
    <source>
        <dbReference type="Proteomes" id="UP000324974"/>
    </source>
</evidence>